<evidence type="ECO:0000256" key="1">
    <source>
        <dbReference type="ARBA" id="ARBA00005485"/>
    </source>
</evidence>
<dbReference type="PANTHER" id="PTHR32054:SF17">
    <property type="entry name" value="EXPRESSED PROTEIN"/>
    <property type="match status" value="1"/>
</dbReference>
<dbReference type="PANTHER" id="PTHR32054">
    <property type="entry name" value="HEAVY CHAIN, PUTATIVE, EXPRESSED-RELATED-RELATED"/>
    <property type="match status" value="1"/>
</dbReference>
<evidence type="ECO:0000256" key="3">
    <source>
        <dbReference type="SAM" id="Coils"/>
    </source>
</evidence>
<sequence>MGVVDTKSIESVQASLSLFGERSDQRKNQFTSCDELEREKELEDLLKDLANYKVQLEVKDSAYKQALLKLNHYQKTADELSILVKSSEFEKEIYINECREGRIHVHELESEMADMSDQLSKNGKMREQLSHFMSELKTSREELLIMETDLAAAIDMKLEALTQVELMETELQMEKERTDELLRHVSELNEAIMHSKMASNEGDKEIRAVLAKEETELALATTTAVEAEEKLEYTRKLLEVMRDLENQLMNKSVFIDLLQLELNQANELRGSSEKAASDAISELNQVKSEFKIQERKSSDQLGKIEFLEMELNQLRLELKNEKEEVERLDSEAKKMEGELEKARNEMEEIGGREKEAQVEIAMLKSEVHKGRSRIAAAEAAEVRIKSEKSGLYQAVQQLALEADEAKKENRRLKEESENSVVDEDGRDETDACIKISKDEYEGLIEKAEKVAELVPKNEYELENLKKELEIARVKIGEFRNRAEQASSRAEAAEKVKMALEDQMKNWREQRQRRKIALAALREESFPKESSSSFSYEQPPKNYQPLGKVLNMKF</sequence>
<feature type="region of interest" description="Disordered" evidence="4">
    <location>
        <begin position="330"/>
        <end position="350"/>
    </location>
</feature>
<dbReference type="GO" id="GO:0009903">
    <property type="term" value="P:chloroplast avoidance movement"/>
    <property type="evidence" value="ECO:0007669"/>
    <property type="project" value="TreeGrafter"/>
</dbReference>
<dbReference type="GO" id="GO:0005829">
    <property type="term" value="C:cytosol"/>
    <property type="evidence" value="ECO:0007669"/>
    <property type="project" value="TreeGrafter"/>
</dbReference>
<keyword evidence="6" id="KW-1185">Reference proteome</keyword>
<dbReference type="GO" id="GO:0009904">
    <property type="term" value="P:chloroplast accumulation movement"/>
    <property type="evidence" value="ECO:0007669"/>
    <property type="project" value="TreeGrafter"/>
</dbReference>
<keyword evidence="2 3" id="KW-0175">Coiled coil</keyword>
<dbReference type="AlphaFoldDB" id="A0A4S4DVY7"/>
<comment type="caution">
    <text evidence="5">The sequence shown here is derived from an EMBL/GenBank/DDBJ whole genome shotgun (WGS) entry which is preliminary data.</text>
</comment>
<reference evidence="5 6" key="1">
    <citation type="journal article" date="2018" name="Proc. Natl. Acad. Sci. U.S.A.">
        <title>Draft genome sequence of Camellia sinensis var. sinensis provides insights into the evolution of the tea genome and tea quality.</title>
        <authorList>
            <person name="Wei C."/>
            <person name="Yang H."/>
            <person name="Wang S."/>
            <person name="Zhao J."/>
            <person name="Liu C."/>
            <person name="Gao L."/>
            <person name="Xia E."/>
            <person name="Lu Y."/>
            <person name="Tai Y."/>
            <person name="She G."/>
            <person name="Sun J."/>
            <person name="Cao H."/>
            <person name="Tong W."/>
            <person name="Gao Q."/>
            <person name="Li Y."/>
            <person name="Deng W."/>
            <person name="Jiang X."/>
            <person name="Wang W."/>
            <person name="Chen Q."/>
            <person name="Zhang S."/>
            <person name="Li H."/>
            <person name="Wu J."/>
            <person name="Wang P."/>
            <person name="Li P."/>
            <person name="Shi C."/>
            <person name="Zheng F."/>
            <person name="Jian J."/>
            <person name="Huang B."/>
            <person name="Shan D."/>
            <person name="Shi M."/>
            <person name="Fang C."/>
            <person name="Yue Y."/>
            <person name="Li F."/>
            <person name="Li D."/>
            <person name="Wei S."/>
            <person name="Han B."/>
            <person name="Jiang C."/>
            <person name="Yin Y."/>
            <person name="Xia T."/>
            <person name="Zhang Z."/>
            <person name="Bennetzen J.L."/>
            <person name="Zhao S."/>
            <person name="Wan X."/>
        </authorList>
    </citation>
    <scope>NUCLEOTIDE SEQUENCE [LARGE SCALE GENOMIC DNA]</scope>
    <source>
        <strain evidence="6">cv. Shuchazao</strain>
        <tissue evidence="5">Leaf</tissue>
    </source>
</reference>
<protein>
    <recommendedName>
        <fullName evidence="7">WEB family protein</fullName>
    </recommendedName>
</protein>
<feature type="compositionally biased region" description="Basic and acidic residues" evidence="4">
    <location>
        <begin position="407"/>
        <end position="416"/>
    </location>
</feature>
<proteinExistence type="inferred from homology"/>
<feature type="coiled-coil region" evidence="3">
    <location>
        <begin position="461"/>
        <end position="523"/>
    </location>
</feature>
<evidence type="ECO:0008006" key="7">
    <source>
        <dbReference type="Google" id="ProtNLM"/>
    </source>
</evidence>
<dbReference type="Pfam" id="PF05701">
    <property type="entry name" value="WEMBL"/>
    <property type="match status" value="1"/>
</dbReference>
<dbReference type="STRING" id="542762.A0A4S4DVY7"/>
<accession>A0A4S4DVY7</accession>
<feature type="region of interest" description="Disordered" evidence="4">
    <location>
        <begin position="407"/>
        <end position="426"/>
    </location>
</feature>
<evidence type="ECO:0000256" key="4">
    <source>
        <dbReference type="SAM" id="MobiDB-lite"/>
    </source>
</evidence>
<name>A0A4S4DVY7_CAMSN</name>
<evidence type="ECO:0000313" key="5">
    <source>
        <dbReference type="EMBL" id="THG07499.1"/>
    </source>
</evidence>
<comment type="similarity">
    <text evidence="1">Belongs to the WEB family.</text>
</comment>
<dbReference type="InterPro" id="IPR008545">
    <property type="entry name" value="Web"/>
</dbReference>
<evidence type="ECO:0000313" key="6">
    <source>
        <dbReference type="Proteomes" id="UP000306102"/>
    </source>
</evidence>
<evidence type="ECO:0000256" key="2">
    <source>
        <dbReference type="ARBA" id="ARBA00023054"/>
    </source>
</evidence>
<dbReference type="EMBL" id="SDRB02009956">
    <property type="protein sequence ID" value="THG07499.1"/>
    <property type="molecule type" value="Genomic_DNA"/>
</dbReference>
<gene>
    <name evidence="5" type="ORF">TEA_010406</name>
</gene>
<organism evidence="5 6">
    <name type="scientific">Camellia sinensis var. sinensis</name>
    <name type="common">China tea</name>
    <dbReference type="NCBI Taxonomy" id="542762"/>
    <lineage>
        <taxon>Eukaryota</taxon>
        <taxon>Viridiplantae</taxon>
        <taxon>Streptophyta</taxon>
        <taxon>Embryophyta</taxon>
        <taxon>Tracheophyta</taxon>
        <taxon>Spermatophyta</taxon>
        <taxon>Magnoliopsida</taxon>
        <taxon>eudicotyledons</taxon>
        <taxon>Gunneridae</taxon>
        <taxon>Pentapetalae</taxon>
        <taxon>asterids</taxon>
        <taxon>Ericales</taxon>
        <taxon>Theaceae</taxon>
        <taxon>Camellia</taxon>
    </lineage>
</organism>
<dbReference type="Proteomes" id="UP000306102">
    <property type="component" value="Unassembled WGS sequence"/>
</dbReference>